<feature type="chain" id="PRO_5041742834" description="GAG-pre-integrase domain-containing protein" evidence="1">
    <location>
        <begin position="21"/>
        <end position="279"/>
    </location>
</feature>
<feature type="signal peptide" evidence="1">
    <location>
        <begin position="1"/>
        <end position="20"/>
    </location>
</feature>
<keyword evidence="5" id="KW-1185">Reference proteome</keyword>
<organism evidence="4 5">
    <name type="scientific">Escallonia herrerae</name>
    <dbReference type="NCBI Taxonomy" id="1293975"/>
    <lineage>
        <taxon>Eukaryota</taxon>
        <taxon>Viridiplantae</taxon>
        <taxon>Streptophyta</taxon>
        <taxon>Embryophyta</taxon>
        <taxon>Tracheophyta</taxon>
        <taxon>Spermatophyta</taxon>
        <taxon>Magnoliopsida</taxon>
        <taxon>eudicotyledons</taxon>
        <taxon>Gunneridae</taxon>
        <taxon>Pentapetalae</taxon>
        <taxon>asterids</taxon>
        <taxon>campanulids</taxon>
        <taxon>Escalloniales</taxon>
        <taxon>Escalloniaceae</taxon>
        <taxon>Escallonia</taxon>
    </lineage>
</organism>
<proteinExistence type="predicted"/>
<dbReference type="Pfam" id="PF22936">
    <property type="entry name" value="Pol_BBD"/>
    <property type="match status" value="1"/>
</dbReference>
<evidence type="ECO:0000256" key="1">
    <source>
        <dbReference type="SAM" id="SignalP"/>
    </source>
</evidence>
<evidence type="ECO:0008006" key="6">
    <source>
        <dbReference type="Google" id="ProtNLM"/>
    </source>
</evidence>
<protein>
    <recommendedName>
        <fullName evidence="6">GAG-pre-integrase domain-containing protein</fullName>
    </recommendedName>
</protein>
<evidence type="ECO:0000259" key="3">
    <source>
        <dbReference type="Pfam" id="PF22936"/>
    </source>
</evidence>
<feature type="domain" description="Retrovirus-related Pol polyprotein from transposon TNT 1-94-like beta-barrel" evidence="3">
    <location>
        <begin position="120"/>
        <end position="196"/>
    </location>
</feature>
<feature type="domain" description="GAG-pre-integrase" evidence="2">
    <location>
        <begin position="232"/>
        <end position="272"/>
    </location>
</feature>
<dbReference type="InterPro" id="IPR054722">
    <property type="entry name" value="PolX-like_BBD"/>
</dbReference>
<evidence type="ECO:0000313" key="5">
    <source>
        <dbReference type="Proteomes" id="UP001188597"/>
    </source>
</evidence>
<gene>
    <name evidence="4" type="ORF">RJ639_045961</name>
</gene>
<dbReference type="InterPro" id="IPR025724">
    <property type="entry name" value="GAG-pre-integrase_dom"/>
</dbReference>
<dbReference type="Pfam" id="PF13976">
    <property type="entry name" value="gag_pre-integrs"/>
    <property type="match status" value="1"/>
</dbReference>
<dbReference type="AlphaFoldDB" id="A0AA88W870"/>
<name>A0AA88W870_9ASTE</name>
<evidence type="ECO:0000259" key="2">
    <source>
        <dbReference type="Pfam" id="PF13976"/>
    </source>
</evidence>
<reference evidence="4" key="1">
    <citation type="submission" date="2022-12" db="EMBL/GenBank/DDBJ databases">
        <title>Draft genome assemblies for two species of Escallonia (Escalloniales).</title>
        <authorList>
            <person name="Chanderbali A."/>
            <person name="Dervinis C."/>
            <person name="Anghel I."/>
            <person name="Soltis D."/>
            <person name="Soltis P."/>
            <person name="Zapata F."/>
        </authorList>
    </citation>
    <scope>NUCLEOTIDE SEQUENCE</scope>
    <source>
        <strain evidence="4">UCBG64.0493</strain>
        <tissue evidence="4">Leaf</tissue>
    </source>
</reference>
<dbReference type="EMBL" id="JAVXUP010000687">
    <property type="protein sequence ID" value="KAK3022871.1"/>
    <property type="molecule type" value="Genomic_DNA"/>
</dbReference>
<evidence type="ECO:0000313" key="4">
    <source>
        <dbReference type="EMBL" id="KAK3022871.1"/>
    </source>
</evidence>
<dbReference type="Proteomes" id="UP001188597">
    <property type="component" value="Unassembled WGS sequence"/>
</dbReference>
<keyword evidence="1" id="KW-0732">Signal</keyword>
<sequence>MFLPFRLLLPLLLALPLGKSGVIFTSEDFTQMMNASGIRKNKNSILGYTPPRLPSQPAAAITDTAVSAVPSSTPTMELAADELSVISNYRLSQTGNSSGISASLFPSSSACSVASGTNPWLLDSACCNHMTSDSSLFSHKSSSLSRPPIHIAHGTALHTTHIGDISTPSLSLSHTFLIPSLAHNLISLGQLIDHGCTIQLNSSGCIVQDAQTGKVVGIRCKVDRLFVPDHLHLPSTSVAAASTSSKALQLWHSRLGHASLSKLRPLVSSGQFGSITMST</sequence>
<comment type="caution">
    <text evidence="4">The sequence shown here is derived from an EMBL/GenBank/DDBJ whole genome shotgun (WGS) entry which is preliminary data.</text>
</comment>
<accession>A0AA88W870</accession>